<dbReference type="Pfam" id="PF01022">
    <property type="entry name" value="HTH_5"/>
    <property type="match status" value="1"/>
</dbReference>
<keyword evidence="1" id="KW-0805">Transcription regulation</keyword>
<organism evidence="5 6">
    <name type="scientific">Leptospira johnsonii</name>
    <dbReference type="NCBI Taxonomy" id="1917820"/>
    <lineage>
        <taxon>Bacteria</taxon>
        <taxon>Pseudomonadati</taxon>
        <taxon>Spirochaetota</taxon>
        <taxon>Spirochaetia</taxon>
        <taxon>Leptospirales</taxon>
        <taxon>Leptospiraceae</taxon>
        <taxon>Leptospira</taxon>
    </lineage>
</organism>
<dbReference type="Proteomes" id="UP000245076">
    <property type="component" value="Unassembled WGS sequence"/>
</dbReference>
<dbReference type="NCBIfam" id="NF033788">
    <property type="entry name" value="HTH_metalloreg"/>
    <property type="match status" value="1"/>
</dbReference>
<dbReference type="InterPro" id="IPR051081">
    <property type="entry name" value="HTH_MetalResp_TranReg"/>
</dbReference>
<evidence type="ECO:0000256" key="1">
    <source>
        <dbReference type="ARBA" id="ARBA00023015"/>
    </source>
</evidence>
<dbReference type="InterPro" id="IPR036388">
    <property type="entry name" value="WH-like_DNA-bd_sf"/>
</dbReference>
<dbReference type="PANTHER" id="PTHR33154:SF33">
    <property type="entry name" value="TRANSCRIPTIONAL REPRESSOR SDPR"/>
    <property type="match status" value="1"/>
</dbReference>
<dbReference type="PROSITE" id="PS50987">
    <property type="entry name" value="HTH_ARSR_2"/>
    <property type="match status" value="1"/>
</dbReference>
<dbReference type="SUPFAM" id="SSF46785">
    <property type="entry name" value="Winged helix' DNA-binding domain"/>
    <property type="match status" value="1"/>
</dbReference>
<evidence type="ECO:0000256" key="2">
    <source>
        <dbReference type="ARBA" id="ARBA00023125"/>
    </source>
</evidence>
<comment type="caution">
    <text evidence="5">The sequence shown here is derived from an EMBL/GenBank/DDBJ whole genome shotgun (WGS) entry which is preliminary data.</text>
</comment>
<evidence type="ECO:0000259" key="4">
    <source>
        <dbReference type="PROSITE" id="PS50987"/>
    </source>
</evidence>
<proteinExistence type="predicted"/>
<dbReference type="PANTHER" id="PTHR33154">
    <property type="entry name" value="TRANSCRIPTIONAL REGULATOR, ARSR FAMILY"/>
    <property type="match status" value="1"/>
</dbReference>
<keyword evidence="3" id="KW-0804">Transcription</keyword>
<sequence length="108" mass="12544">MAMQALDAIADPTRRKILELLFEGELGSGEIAGHFDISSAAISQHLKVLRECNLIQVRVDGQRRIHSLDYKGWKEIQDWLDRAKSFWEGRLDLLEKELRANKMRKGRR</sequence>
<keyword evidence="6" id="KW-1185">Reference proteome</keyword>
<accession>A0A2P2CYF7</accession>
<dbReference type="GO" id="GO:0003677">
    <property type="term" value="F:DNA binding"/>
    <property type="evidence" value="ECO:0007669"/>
    <property type="project" value="UniProtKB-KW"/>
</dbReference>
<dbReference type="InterPro" id="IPR001845">
    <property type="entry name" value="HTH_ArsR_DNA-bd_dom"/>
</dbReference>
<name>A0A2P2CYF7_9LEPT</name>
<evidence type="ECO:0000313" key="5">
    <source>
        <dbReference type="EMBL" id="GBF37438.1"/>
    </source>
</evidence>
<evidence type="ECO:0000313" key="6">
    <source>
        <dbReference type="Proteomes" id="UP000245076"/>
    </source>
</evidence>
<dbReference type="SMART" id="SM00418">
    <property type="entry name" value="HTH_ARSR"/>
    <property type="match status" value="1"/>
</dbReference>
<keyword evidence="2" id="KW-0238">DNA-binding</keyword>
<protein>
    <submittedName>
        <fullName evidence="5">Transcriptional regulator, ArsR family</fullName>
    </submittedName>
</protein>
<dbReference type="InterPro" id="IPR036390">
    <property type="entry name" value="WH_DNA-bd_sf"/>
</dbReference>
<dbReference type="EMBL" id="BFAY01000005">
    <property type="protein sequence ID" value="GBF37438.1"/>
    <property type="molecule type" value="Genomic_DNA"/>
</dbReference>
<dbReference type="CDD" id="cd00090">
    <property type="entry name" value="HTH_ARSR"/>
    <property type="match status" value="1"/>
</dbReference>
<dbReference type="InterPro" id="IPR011991">
    <property type="entry name" value="ArsR-like_HTH"/>
</dbReference>
<gene>
    <name evidence="5" type="ORF">LPTSP1_04200</name>
</gene>
<reference evidence="5 6" key="1">
    <citation type="submission" date="2018-02" db="EMBL/GenBank/DDBJ databases">
        <title>Novel Leptospira species isolated from soil and water in Japan.</title>
        <authorList>
            <person name="Nakao R."/>
            <person name="Masuzawa T."/>
        </authorList>
    </citation>
    <scope>NUCLEOTIDE SEQUENCE [LARGE SCALE GENOMIC DNA]</scope>
    <source>
        <strain evidence="5 6">E8</strain>
    </source>
</reference>
<feature type="domain" description="HTH arsR-type" evidence="4">
    <location>
        <begin position="1"/>
        <end position="91"/>
    </location>
</feature>
<dbReference type="Gene3D" id="1.10.10.10">
    <property type="entry name" value="Winged helix-like DNA-binding domain superfamily/Winged helix DNA-binding domain"/>
    <property type="match status" value="1"/>
</dbReference>
<dbReference type="GO" id="GO:0003700">
    <property type="term" value="F:DNA-binding transcription factor activity"/>
    <property type="evidence" value="ECO:0007669"/>
    <property type="project" value="InterPro"/>
</dbReference>
<dbReference type="PRINTS" id="PR00778">
    <property type="entry name" value="HTHARSR"/>
</dbReference>
<evidence type="ECO:0000256" key="3">
    <source>
        <dbReference type="ARBA" id="ARBA00023163"/>
    </source>
</evidence>
<dbReference type="AlphaFoldDB" id="A0A2P2CYF7"/>